<organism evidence="1 2">
    <name type="scientific">Mangrovibacterium marinum</name>
    <dbReference type="NCBI Taxonomy" id="1639118"/>
    <lineage>
        <taxon>Bacteria</taxon>
        <taxon>Pseudomonadati</taxon>
        <taxon>Bacteroidota</taxon>
        <taxon>Bacteroidia</taxon>
        <taxon>Marinilabiliales</taxon>
        <taxon>Prolixibacteraceae</taxon>
        <taxon>Mangrovibacterium</taxon>
    </lineage>
</organism>
<protein>
    <submittedName>
        <fullName evidence="1">Uncharacterized protein</fullName>
    </submittedName>
</protein>
<proteinExistence type="predicted"/>
<name>A0A2T5BZB1_9BACT</name>
<dbReference type="EMBL" id="QAAD01000015">
    <property type="protein sequence ID" value="PTN07610.1"/>
    <property type="molecule type" value="Genomic_DNA"/>
</dbReference>
<evidence type="ECO:0000313" key="2">
    <source>
        <dbReference type="Proteomes" id="UP000243525"/>
    </source>
</evidence>
<dbReference type="OrthoDB" id="1116771at2"/>
<dbReference type="Pfam" id="PF19775">
    <property type="entry name" value="DUF6261"/>
    <property type="match status" value="1"/>
</dbReference>
<evidence type="ECO:0000313" key="1">
    <source>
        <dbReference type="EMBL" id="PTN07610.1"/>
    </source>
</evidence>
<accession>A0A2T5BZB1</accession>
<comment type="caution">
    <text evidence="1">The sequence shown here is derived from an EMBL/GenBank/DDBJ whole genome shotgun (WGS) entry which is preliminary data.</text>
</comment>
<dbReference type="InterPro" id="IPR046228">
    <property type="entry name" value="DUF6261"/>
</dbReference>
<keyword evidence="2" id="KW-1185">Reference proteome</keyword>
<reference evidence="1 2" key="1">
    <citation type="submission" date="2018-04" db="EMBL/GenBank/DDBJ databases">
        <title>Genomic Encyclopedia of Archaeal and Bacterial Type Strains, Phase II (KMG-II): from individual species to whole genera.</title>
        <authorList>
            <person name="Goeker M."/>
        </authorList>
    </citation>
    <scope>NUCLEOTIDE SEQUENCE [LARGE SCALE GENOMIC DNA]</scope>
    <source>
        <strain evidence="1 2">DSM 28823</strain>
    </source>
</reference>
<sequence length="250" mass="28660">MLQIEKISLYPMQNNEHFQFMTDVKDLVVAHNAEMLGIDNVFPAFLEAFQNEDLHMKVETGSLKTLSVKDTDHARDEIYSAVRGRTQSTLLSPFETERESARALMRCFDLYGNVRQMSYNAESAALTNLVYDLKSEQNAGYLLSVGIGPWVDELEKENNNFIALMNARNKEYSGRESGDVRTARLAIDPLYTNLVDRLNAMILLNIASDEVEPFVKELNEKIKYYEKVVKTRESKNKNKEKEVSDIQTDQ</sequence>
<dbReference type="AlphaFoldDB" id="A0A2T5BZB1"/>
<dbReference type="Proteomes" id="UP000243525">
    <property type="component" value="Unassembled WGS sequence"/>
</dbReference>
<dbReference type="RefSeq" id="WP_107823141.1">
    <property type="nucleotide sequence ID" value="NZ_QAAD01000015.1"/>
</dbReference>
<gene>
    <name evidence="1" type="ORF">C8N47_11549</name>
</gene>